<name>A0AA97ASM5_9CYAN</name>
<keyword evidence="2" id="KW-1003">Cell membrane</keyword>
<dbReference type="GO" id="GO:0009103">
    <property type="term" value="P:lipopolysaccharide biosynthetic process"/>
    <property type="evidence" value="ECO:0007669"/>
    <property type="project" value="TreeGrafter"/>
</dbReference>
<keyword evidence="3 9" id="KW-0808">Transferase</keyword>
<dbReference type="Pfam" id="PF00953">
    <property type="entry name" value="Glycos_transf_4"/>
    <property type="match status" value="1"/>
</dbReference>
<dbReference type="GO" id="GO:0046872">
    <property type="term" value="F:metal ion binding"/>
    <property type="evidence" value="ECO:0007669"/>
    <property type="project" value="UniProtKB-KW"/>
</dbReference>
<protein>
    <submittedName>
        <fullName evidence="9">Undecaprenyl/decaprenyl-phosphate alpha-N-acetylglucosaminyl 1-phosphate transferase</fullName>
    </submittedName>
</protein>
<feature type="transmembrane region" description="Helical" evidence="8">
    <location>
        <begin position="251"/>
        <end position="272"/>
    </location>
</feature>
<feature type="transmembrane region" description="Helical" evidence="8">
    <location>
        <begin position="170"/>
        <end position="188"/>
    </location>
</feature>
<dbReference type="EMBL" id="CP053587">
    <property type="protein sequence ID" value="WNZ27288.1"/>
    <property type="molecule type" value="Genomic_DNA"/>
</dbReference>
<dbReference type="PANTHER" id="PTHR22926">
    <property type="entry name" value="PHOSPHO-N-ACETYLMURAMOYL-PENTAPEPTIDE-TRANSFERASE"/>
    <property type="match status" value="1"/>
</dbReference>
<dbReference type="AlphaFoldDB" id="A0AA97ASM5"/>
<feature type="transmembrane region" description="Helical" evidence="8">
    <location>
        <begin position="48"/>
        <end position="70"/>
    </location>
</feature>
<accession>A0AA97ASM5</accession>
<dbReference type="GO" id="GO:0071555">
    <property type="term" value="P:cell wall organization"/>
    <property type="evidence" value="ECO:0007669"/>
    <property type="project" value="TreeGrafter"/>
</dbReference>
<evidence type="ECO:0000256" key="6">
    <source>
        <dbReference type="ARBA" id="ARBA00023136"/>
    </source>
</evidence>
<organism evidence="9">
    <name type="scientific">Leptolyngbya sp. NK1-12</name>
    <dbReference type="NCBI Taxonomy" id="2547451"/>
    <lineage>
        <taxon>Bacteria</taxon>
        <taxon>Bacillati</taxon>
        <taxon>Cyanobacteriota</taxon>
        <taxon>Cyanophyceae</taxon>
        <taxon>Leptolyngbyales</taxon>
        <taxon>Leptolyngbyaceae</taxon>
        <taxon>Leptolyngbya group</taxon>
        <taxon>Leptolyngbya</taxon>
    </lineage>
</organism>
<proteinExistence type="predicted"/>
<feature type="transmembrane region" description="Helical" evidence="8">
    <location>
        <begin position="225"/>
        <end position="245"/>
    </location>
</feature>
<evidence type="ECO:0000256" key="7">
    <source>
        <dbReference type="PIRSR" id="PIRSR600715-1"/>
    </source>
</evidence>
<keyword evidence="7" id="KW-0460">Magnesium</keyword>
<feature type="transmembrane region" description="Helical" evidence="8">
    <location>
        <begin position="6"/>
        <end position="28"/>
    </location>
</feature>
<dbReference type="GO" id="GO:0005886">
    <property type="term" value="C:plasma membrane"/>
    <property type="evidence" value="ECO:0007669"/>
    <property type="project" value="UniProtKB-SubCell"/>
</dbReference>
<evidence type="ECO:0000256" key="4">
    <source>
        <dbReference type="ARBA" id="ARBA00022692"/>
    </source>
</evidence>
<evidence type="ECO:0000256" key="3">
    <source>
        <dbReference type="ARBA" id="ARBA00022679"/>
    </source>
</evidence>
<feature type="binding site" evidence="7">
    <location>
        <position position="162"/>
    </location>
    <ligand>
        <name>Mg(2+)</name>
        <dbReference type="ChEBI" id="CHEBI:18420"/>
    </ligand>
</feature>
<evidence type="ECO:0000256" key="8">
    <source>
        <dbReference type="SAM" id="Phobius"/>
    </source>
</evidence>
<evidence type="ECO:0000256" key="1">
    <source>
        <dbReference type="ARBA" id="ARBA00004651"/>
    </source>
</evidence>
<feature type="transmembrane region" description="Helical" evidence="8">
    <location>
        <begin position="138"/>
        <end position="158"/>
    </location>
</feature>
<evidence type="ECO:0000256" key="2">
    <source>
        <dbReference type="ARBA" id="ARBA00022475"/>
    </source>
</evidence>
<sequence length="347" mass="36944">MLLSWYHPLACFVAGLAVFGIVPIVRAVALEQGWVDSPSARKVHRQPIVRVGGVAICFGTLISLTAIWILQGFVDLSTEENTEILAVVLGSFGFFLIGFADDLLGLSPIARLMVQVGVASCVWFAGVQIEFVTIPGLGIVQLGWVGLPLTVIWLTGVVNAINWMDGLDGLASGVSGIAAITIFVICLFTNQPVAAILIAALAGSLLGFLYYNFNPAQIFMGDGGSYFIGFMVAGVSVIGLVKSAIATAVLLPFVILAVPILDMSAVIVTRLWDRRSPFVADNRHLHHRLLKAGLSHRSTVYVIYALAWWAGSFAMAFAGIPNSLAIVASATGLLGCTTWKVWQSVKA</sequence>
<dbReference type="CDD" id="cd06853">
    <property type="entry name" value="GT_WecA_like"/>
    <property type="match status" value="1"/>
</dbReference>
<dbReference type="GO" id="GO:0016780">
    <property type="term" value="F:phosphotransferase activity, for other substituted phosphate groups"/>
    <property type="evidence" value="ECO:0007669"/>
    <property type="project" value="InterPro"/>
</dbReference>
<dbReference type="GO" id="GO:0044038">
    <property type="term" value="P:cell wall macromolecule biosynthetic process"/>
    <property type="evidence" value="ECO:0007669"/>
    <property type="project" value="TreeGrafter"/>
</dbReference>
<feature type="transmembrane region" description="Helical" evidence="8">
    <location>
        <begin position="112"/>
        <end position="132"/>
    </location>
</feature>
<dbReference type="PANTHER" id="PTHR22926:SF3">
    <property type="entry name" value="UNDECAPRENYL-PHOSPHATE ALPHA-N-ACETYLGLUCOSAMINYL 1-PHOSPHATE TRANSFERASE"/>
    <property type="match status" value="1"/>
</dbReference>
<keyword evidence="7" id="KW-0479">Metal-binding</keyword>
<evidence type="ECO:0000256" key="5">
    <source>
        <dbReference type="ARBA" id="ARBA00022989"/>
    </source>
</evidence>
<feature type="transmembrane region" description="Helical" evidence="8">
    <location>
        <begin position="298"/>
        <end position="318"/>
    </location>
</feature>
<dbReference type="InterPro" id="IPR000715">
    <property type="entry name" value="Glycosyl_transferase_4"/>
</dbReference>
<comment type="subcellular location">
    <subcellularLocation>
        <location evidence="1">Cell membrane</location>
        <topology evidence="1">Multi-pass membrane protein</topology>
    </subcellularLocation>
</comment>
<dbReference type="RefSeq" id="WP_316436941.1">
    <property type="nucleotide sequence ID" value="NZ_CP053587.1"/>
</dbReference>
<gene>
    <name evidence="9" type="ORF">HJG54_30840</name>
</gene>
<keyword evidence="4 8" id="KW-0812">Transmembrane</keyword>
<reference evidence="9" key="1">
    <citation type="submission" date="2020-05" db="EMBL/GenBank/DDBJ databases">
        <authorList>
            <person name="Zhu T."/>
            <person name="Keshari N."/>
            <person name="Lu X."/>
        </authorList>
    </citation>
    <scope>NUCLEOTIDE SEQUENCE</scope>
    <source>
        <strain evidence="9">NK1-12</strain>
    </source>
</reference>
<keyword evidence="5 8" id="KW-1133">Transmembrane helix</keyword>
<feature type="transmembrane region" description="Helical" evidence="8">
    <location>
        <begin position="194"/>
        <end position="213"/>
    </location>
</feature>
<keyword evidence="6 8" id="KW-0472">Membrane</keyword>
<comment type="cofactor">
    <cofactor evidence="7">
        <name>Mg(2+)</name>
        <dbReference type="ChEBI" id="CHEBI:18420"/>
    </cofactor>
</comment>
<evidence type="ECO:0000313" key="9">
    <source>
        <dbReference type="EMBL" id="WNZ27288.1"/>
    </source>
</evidence>
<feature type="binding site" evidence="7">
    <location>
        <position position="222"/>
    </location>
    <ligand>
        <name>Mg(2+)</name>
        <dbReference type="ChEBI" id="CHEBI:18420"/>
    </ligand>
</feature>
<feature type="transmembrane region" description="Helical" evidence="8">
    <location>
        <begin position="82"/>
        <end position="100"/>
    </location>
</feature>